<dbReference type="InterPro" id="IPR035107">
    <property type="entry name" value="tRNA_thiolation_TtcA_Ctu1"/>
</dbReference>
<dbReference type="GO" id="GO:0016740">
    <property type="term" value="F:transferase activity"/>
    <property type="evidence" value="ECO:0007669"/>
    <property type="project" value="UniProtKB-KW"/>
</dbReference>
<protein>
    <submittedName>
        <fullName evidence="4">tRNA 2-thiocytidine biosynthesis protein TtcA</fullName>
    </submittedName>
</protein>
<gene>
    <name evidence="4" type="ORF">IAA96_06705</name>
</gene>
<sequence>MSNPPLYRVADQALACYPMIREGDSVLLGASGGKDSTALAEYLASLRRRRFPLRFRLEALHVRTELESPPGGAPPASSGQPETGFPAVRALFSAWDIPVHEIPVSVLGRLKPGRKMNCWWCSTQRRTELNNFAVANGFNKIALGHHLDDILETLLMNALGRGELSTMPPVLRYEKYPVEIIRPLCFADTEMVVRHAENRGWRAMTCTCMWQDNSRRKEARKKLYALTGGDYRQKRMLLEALRNIKSGYLP</sequence>
<organism evidence="4 5">
    <name type="scientific">Candidatus Avitreponema avistercoris</name>
    <dbReference type="NCBI Taxonomy" id="2840705"/>
    <lineage>
        <taxon>Bacteria</taxon>
        <taxon>Pseudomonadati</taxon>
        <taxon>Spirochaetota</taxon>
        <taxon>Spirochaetia</taxon>
        <taxon>Spirochaetales</taxon>
        <taxon>Candidatus Avitreponema</taxon>
    </lineage>
</organism>
<keyword evidence="1" id="KW-0808">Transferase</keyword>
<evidence type="ECO:0000256" key="1">
    <source>
        <dbReference type="ARBA" id="ARBA00022679"/>
    </source>
</evidence>
<feature type="domain" description="tRNA(Ile)-lysidine/2-thiocytidine synthase N-terminal" evidence="3">
    <location>
        <begin position="129"/>
        <end position="200"/>
    </location>
</feature>
<dbReference type="PIRSF" id="PIRSF004976">
    <property type="entry name" value="ATPase_YdaO"/>
    <property type="match status" value="1"/>
</dbReference>
<dbReference type="GO" id="GO:0005524">
    <property type="term" value="F:ATP binding"/>
    <property type="evidence" value="ECO:0007669"/>
    <property type="project" value="UniProtKB-KW"/>
</dbReference>
<name>A0A9D9HH21_9SPIR</name>
<evidence type="ECO:0000259" key="3">
    <source>
        <dbReference type="Pfam" id="PF01171"/>
    </source>
</evidence>
<feature type="binding site" evidence="2">
    <location>
        <position position="35"/>
    </location>
    <ligand>
        <name>ATP</name>
        <dbReference type="ChEBI" id="CHEBI:30616"/>
    </ligand>
</feature>
<feature type="binding site" evidence="2">
    <location>
        <position position="149"/>
    </location>
    <ligand>
        <name>ATP</name>
        <dbReference type="ChEBI" id="CHEBI:30616"/>
    </ligand>
</feature>
<keyword evidence="2" id="KW-0547">Nucleotide-binding</keyword>
<dbReference type="AlphaFoldDB" id="A0A9D9HH21"/>
<dbReference type="Gene3D" id="3.40.50.620">
    <property type="entry name" value="HUPs"/>
    <property type="match status" value="1"/>
</dbReference>
<dbReference type="SUPFAM" id="SSF52402">
    <property type="entry name" value="Adenine nucleotide alpha hydrolases-like"/>
    <property type="match status" value="1"/>
</dbReference>
<dbReference type="InterPro" id="IPR011063">
    <property type="entry name" value="TilS/TtcA_N"/>
</dbReference>
<reference evidence="4" key="2">
    <citation type="journal article" date="2021" name="PeerJ">
        <title>Extensive microbial diversity within the chicken gut microbiome revealed by metagenomics and culture.</title>
        <authorList>
            <person name="Gilroy R."/>
            <person name="Ravi A."/>
            <person name="Getino M."/>
            <person name="Pursley I."/>
            <person name="Horton D.L."/>
            <person name="Alikhan N.F."/>
            <person name="Baker D."/>
            <person name="Gharbi K."/>
            <person name="Hall N."/>
            <person name="Watson M."/>
            <person name="Adriaenssens E.M."/>
            <person name="Foster-Nyarko E."/>
            <person name="Jarju S."/>
            <person name="Secka A."/>
            <person name="Antonio M."/>
            <person name="Oren A."/>
            <person name="Chaudhuri R.R."/>
            <person name="La Ragione R."/>
            <person name="Hildebrand F."/>
            <person name="Pallen M.J."/>
        </authorList>
    </citation>
    <scope>NUCLEOTIDE SEQUENCE</scope>
    <source>
        <strain evidence="4">B3-4054</strain>
    </source>
</reference>
<feature type="binding site" evidence="2">
    <location>
        <begin position="29"/>
        <end position="31"/>
    </location>
    <ligand>
        <name>ATP</name>
        <dbReference type="ChEBI" id="CHEBI:30616"/>
    </ligand>
</feature>
<accession>A0A9D9HH21</accession>
<evidence type="ECO:0000313" key="4">
    <source>
        <dbReference type="EMBL" id="MBO8450779.1"/>
    </source>
</evidence>
<dbReference type="InterPro" id="IPR014729">
    <property type="entry name" value="Rossmann-like_a/b/a_fold"/>
</dbReference>
<feature type="binding site" evidence="2">
    <location>
        <position position="62"/>
    </location>
    <ligand>
        <name>ATP</name>
        <dbReference type="ChEBI" id="CHEBI:30616"/>
    </ligand>
</feature>
<dbReference type="Pfam" id="PF01171">
    <property type="entry name" value="ATP_bind_3"/>
    <property type="match status" value="1"/>
</dbReference>
<evidence type="ECO:0000256" key="2">
    <source>
        <dbReference type="PIRSR" id="PIRSR004976-51"/>
    </source>
</evidence>
<keyword evidence="2" id="KW-0067">ATP-binding</keyword>
<dbReference type="PANTHER" id="PTHR43686:SF1">
    <property type="entry name" value="AMINOTRAN_5 DOMAIN-CONTAINING PROTEIN"/>
    <property type="match status" value="1"/>
</dbReference>
<dbReference type="Proteomes" id="UP000823616">
    <property type="component" value="Unassembled WGS sequence"/>
</dbReference>
<dbReference type="PANTHER" id="PTHR43686">
    <property type="entry name" value="SULFURTRANSFERASE-RELATED"/>
    <property type="match status" value="1"/>
</dbReference>
<proteinExistence type="predicted"/>
<reference evidence="4" key="1">
    <citation type="submission" date="2020-10" db="EMBL/GenBank/DDBJ databases">
        <authorList>
            <person name="Gilroy R."/>
        </authorList>
    </citation>
    <scope>NUCLEOTIDE SEQUENCE</scope>
    <source>
        <strain evidence="4">B3-4054</strain>
    </source>
</reference>
<evidence type="ECO:0000313" key="5">
    <source>
        <dbReference type="Proteomes" id="UP000823616"/>
    </source>
</evidence>
<dbReference type="GO" id="GO:0008033">
    <property type="term" value="P:tRNA processing"/>
    <property type="evidence" value="ECO:0007669"/>
    <property type="project" value="InterPro"/>
</dbReference>
<comment type="caution">
    <text evidence="4">The sequence shown here is derived from an EMBL/GenBank/DDBJ whole genome shotgun (WGS) entry which is preliminary data.</text>
</comment>
<dbReference type="EMBL" id="JADIMS010000123">
    <property type="protein sequence ID" value="MBO8450779.1"/>
    <property type="molecule type" value="Genomic_DNA"/>
</dbReference>
<feature type="binding site" evidence="2">
    <location>
        <position position="144"/>
    </location>
    <ligand>
        <name>ATP</name>
        <dbReference type="ChEBI" id="CHEBI:30616"/>
    </ligand>
</feature>